<dbReference type="GO" id="GO:0008194">
    <property type="term" value="F:UDP-glycosyltransferase activity"/>
    <property type="evidence" value="ECO:0007669"/>
    <property type="project" value="InterPro"/>
</dbReference>
<dbReference type="SUPFAM" id="SSF53756">
    <property type="entry name" value="UDP-Glycosyltransferase/glycogen phosphorylase"/>
    <property type="match status" value="1"/>
</dbReference>
<evidence type="ECO:0000256" key="6">
    <source>
        <dbReference type="ARBA" id="ARBA00022824"/>
    </source>
</evidence>
<evidence type="ECO:0000256" key="12">
    <source>
        <dbReference type="SAM" id="SignalP"/>
    </source>
</evidence>
<accession>A0A9P0H209</accession>
<keyword evidence="12" id="KW-0732">Signal</keyword>
<protein>
    <recommendedName>
        <fullName evidence="15">UDP-glucuronosyltransferase</fullName>
    </recommendedName>
</protein>
<evidence type="ECO:0000256" key="2">
    <source>
        <dbReference type="ARBA" id="ARBA00009995"/>
    </source>
</evidence>
<proteinExistence type="inferred from homology"/>
<keyword evidence="6" id="KW-0256">Endoplasmic reticulum</keyword>
<evidence type="ECO:0000256" key="4">
    <source>
        <dbReference type="ARBA" id="ARBA00022679"/>
    </source>
</evidence>
<dbReference type="FunFam" id="3.40.50.2000:FF:000050">
    <property type="entry name" value="UDP-glucuronosyltransferase"/>
    <property type="match status" value="1"/>
</dbReference>
<evidence type="ECO:0000256" key="5">
    <source>
        <dbReference type="ARBA" id="ARBA00022692"/>
    </source>
</evidence>
<evidence type="ECO:0000256" key="3">
    <source>
        <dbReference type="ARBA" id="ARBA00022676"/>
    </source>
</evidence>
<evidence type="ECO:0000256" key="9">
    <source>
        <dbReference type="ARBA" id="ARBA00023180"/>
    </source>
</evidence>
<gene>
    <name evidence="13" type="ORF">NEZAVI_LOCUS907</name>
</gene>
<evidence type="ECO:0000256" key="10">
    <source>
        <dbReference type="ARBA" id="ARBA00046288"/>
    </source>
</evidence>
<evidence type="ECO:0000256" key="8">
    <source>
        <dbReference type="ARBA" id="ARBA00023136"/>
    </source>
</evidence>
<evidence type="ECO:0000256" key="1">
    <source>
        <dbReference type="ARBA" id="ARBA00004240"/>
    </source>
</evidence>
<dbReference type="OrthoDB" id="5835829at2759"/>
<evidence type="ECO:0000256" key="11">
    <source>
        <dbReference type="SAM" id="Phobius"/>
    </source>
</evidence>
<keyword evidence="3" id="KW-0328">Glycosyltransferase</keyword>
<sequence length="513" mass="58638">MLLHAMFLQFLPLFTSAATILGFFPFPGSSHHHLFGPLMERLSIRGHQVLYVTPIRWESNQSNHVELMVTNYGPQVLGTLDFIELGEMNIPMHSQTVYNHIFDLLEQVLQEKAIQDLIHSNGSFDAIIMESYFFQEANSALIHKFNAVGIELVPLADSAWVNELSGLPNSCSFMMDYKTLLTDRMAITDKLYNLYAAYAATLTSYYNLRRMQVLMDRYYNYTGWEERPPLSKLISNRSIILVNKDPLLAYPFPTAPHVKEIAGIHILPTKPIAEGLRTYMDEAKNGVVYMSLGLNLAVSDVLRESFSTFLSVFSKLEQRVLMKWEADYDGSLPPNVIIMKKFPQQDILAHKNCILFITHGGYMSLVETVYHGVPIVGIPFYGDQPKNIIWAQKVGIGVHLSLKNLTEASIDWAIKEILQNNSYRERMLQRSRMVKDRRHSALDEAVYWIEHAIKYPNVLTPASAYMTFLELHMLDLAFIILVLLIVTVTIILSLYKTFARTSFLSEKKKIKAQ</sequence>
<evidence type="ECO:0008006" key="15">
    <source>
        <dbReference type="Google" id="ProtNLM"/>
    </source>
</evidence>
<dbReference type="GO" id="GO:0005783">
    <property type="term" value="C:endoplasmic reticulum"/>
    <property type="evidence" value="ECO:0007669"/>
    <property type="project" value="UniProtKB-SubCell"/>
</dbReference>
<comment type="similarity">
    <text evidence="2">Belongs to the UDP-glycosyltransferase family.</text>
</comment>
<evidence type="ECO:0000313" key="14">
    <source>
        <dbReference type="Proteomes" id="UP001152798"/>
    </source>
</evidence>
<keyword evidence="7 11" id="KW-1133">Transmembrane helix</keyword>
<comment type="subcellular location">
    <subcellularLocation>
        <location evidence="10">Endomembrane system</location>
        <topology evidence="10">Single-pass type I membrane protein</topology>
    </subcellularLocation>
    <subcellularLocation>
        <location evidence="1">Endoplasmic reticulum</location>
    </subcellularLocation>
</comment>
<dbReference type="EMBL" id="OV725077">
    <property type="protein sequence ID" value="CAH1389507.1"/>
    <property type="molecule type" value="Genomic_DNA"/>
</dbReference>
<keyword evidence="5 11" id="KW-0812">Transmembrane</keyword>
<dbReference type="PANTHER" id="PTHR48043">
    <property type="entry name" value="EG:EG0003.4 PROTEIN-RELATED"/>
    <property type="match status" value="1"/>
</dbReference>
<organism evidence="13 14">
    <name type="scientific">Nezara viridula</name>
    <name type="common">Southern green stink bug</name>
    <name type="synonym">Cimex viridulus</name>
    <dbReference type="NCBI Taxonomy" id="85310"/>
    <lineage>
        <taxon>Eukaryota</taxon>
        <taxon>Metazoa</taxon>
        <taxon>Ecdysozoa</taxon>
        <taxon>Arthropoda</taxon>
        <taxon>Hexapoda</taxon>
        <taxon>Insecta</taxon>
        <taxon>Pterygota</taxon>
        <taxon>Neoptera</taxon>
        <taxon>Paraneoptera</taxon>
        <taxon>Hemiptera</taxon>
        <taxon>Heteroptera</taxon>
        <taxon>Panheteroptera</taxon>
        <taxon>Pentatomomorpha</taxon>
        <taxon>Pentatomoidea</taxon>
        <taxon>Pentatomidae</taxon>
        <taxon>Pentatominae</taxon>
        <taxon>Nezara</taxon>
    </lineage>
</organism>
<dbReference type="PANTHER" id="PTHR48043:SF159">
    <property type="entry name" value="EG:EG0003.4 PROTEIN-RELATED"/>
    <property type="match status" value="1"/>
</dbReference>
<evidence type="ECO:0000256" key="7">
    <source>
        <dbReference type="ARBA" id="ARBA00022989"/>
    </source>
</evidence>
<name>A0A9P0H209_NEZVI</name>
<keyword evidence="9" id="KW-0325">Glycoprotein</keyword>
<keyword evidence="14" id="KW-1185">Reference proteome</keyword>
<dbReference type="Gene3D" id="3.40.50.2000">
    <property type="entry name" value="Glycogen Phosphorylase B"/>
    <property type="match status" value="1"/>
</dbReference>
<dbReference type="InterPro" id="IPR050271">
    <property type="entry name" value="UDP-glycosyltransferase"/>
</dbReference>
<feature type="signal peptide" evidence="12">
    <location>
        <begin position="1"/>
        <end position="17"/>
    </location>
</feature>
<dbReference type="Pfam" id="PF00201">
    <property type="entry name" value="UDPGT"/>
    <property type="match status" value="1"/>
</dbReference>
<dbReference type="InterPro" id="IPR002213">
    <property type="entry name" value="UDP_glucos_trans"/>
</dbReference>
<keyword evidence="8 11" id="KW-0472">Membrane</keyword>
<dbReference type="AlphaFoldDB" id="A0A9P0H209"/>
<feature type="transmembrane region" description="Helical" evidence="11">
    <location>
        <begin position="476"/>
        <end position="495"/>
    </location>
</feature>
<keyword evidence="4" id="KW-0808">Transferase</keyword>
<feature type="chain" id="PRO_5040184573" description="UDP-glucuronosyltransferase" evidence="12">
    <location>
        <begin position="18"/>
        <end position="513"/>
    </location>
</feature>
<evidence type="ECO:0000313" key="13">
    <source>
        <dbReference type="EMBL" id="CAH1389507.1"/>
    </source>
</evidence>
<dbReference type="CDD" id="cd03784">
    <property type="entry name" value="GT1_Gtf-like"/>
    <property type="match status" value="1"/>
</dbReference>
<dbReference type="Proteomes" id="UP001152798">
    <property type="component" value="Chromosome 1"/>
</dbReference>
<reference evidence="13" key="1">
    <citation type="submission" date="2022-01" db="EMBL/GenBank/DDBJ databases">
        <authorList>
            <person name="King R."/>
        </authorList>
    </citation>
    <scope>NUCLEOTIDE SEQUENCE</scope>
</reference>